<feature type="compositionally biased region" description="Polar residues" evidence="1">
    <location>
        <begin position="54"/>
        <end position="64"/>
    </location>
</feature>
<sequence length="582" mass="61196">MLINASAAPANPQLSSSSTPAGSSFPYPYPPTAAARPHQQDCVPTTPIDAASPASENETDSYSDSAPLATLLPRRRSASALSLSSRLRSAGSLASSSRANPKPKSLVDIAALTAGRVEGRRCRRGWMEMGLRAGDARWWWLSTCLETTGDGEEDGAGPLPVDTFEDREGVPSSSASLWVRSTRDGTGLRVEVGGGGGLGSEDLDHIVKSTPTPTPSLVPADALKTLSSTTTTTTTPSFLPSPHPPPPAFPSSPSLTAAARKTLHRRSSSDIISAYALPKRTWASDIASRYSPRERLISDARRGHPPRQLVRKAEEAGEGHEKEEGDAGDVVPPIVIRQRSPSPAFGVTLRPAGVGRRGVGAGVGGRSESSGLTLPPTTREGAGSDSTVTQPTPALSSSSYATMVVGIDTVSRSGKHGAEDLSPATSVAGSTSPPPPASVLRPLRPMYTSVTRVEREMSQRPRSSTMTPLVHRPQQKTRHRPFEATLCQLLAKHILQACYLALPLIRSVTTNSSLSSTSSILTSSINALAPLLRRPLDPAATAPSSTSPHPSSARANLAPPSLRPVMTTSSLFYNLVKAFSKH</sequence>
<organism evidence="2 3">
    <name type="scientific">Favolaschia claudopus</name>
    <dbReference type="NCBI Taxonomy" id="2862362"/>
    <lineage>
        <taxon>Eukaryota</taxon>
        <taxon>Fungi</taxon>
        <taxon>Dikarya</taxon>
        <taxon>Basidiomycota</taxon>
        <taxon>Agaricomycotina</taxon>
        <taxon>Agaricomycetes</taxon>
        <taxon>Agaricomycetidae</taxon>
        <taxon>Agaricales</taxon>
        <taxon>Marasmiineae</taxon>
        <taxon>Mycenaceae</taxon>
        <taxon>Favolaschia</taxon>
    </lineage>
</organism>
<feature type="compositionally biased region" description="Basic and acidic residues" evidence="1">
    <location>
        <begin position="311"/>
        <end position="325"/>
    </location>
</feature>
<comment type="caution">
    <text evidence="2">The sequence shown here is derived from an EMBL/GenBank/DDBJ whole genome shotgun (WGS) entry which is preliminary data.</text>
</comment>
<reference evidence="2 3" key="1">
    <citation type="journal article" date="2024" name="J Genomics">
        <title>Draft genome sequencing and assembly of Favolaschia claudopus CIRM-BRFM 2984 isolated from oak limbs.</title>
        <authorList>
            <person name="Navarro D."/>
            <person name="Drula E."/>
            <person name="Chaduli D."/>
            <person name="Cazenave R."/>
            <person name="Ahrendt S."/>
            <person name="Wang J."/>
            <person name="Lipzen A."/>
            <person name="Daum C."/>
            <person name="Barry K."/>
            <person name="Grigoriev I.V."/>
            <person name="Favel A."/>
            <person name="Rosso M.N."/>
            <person name="Martin F."/>
        </authorList>
    </citation>
    <scope>NUCLEOTIDE SEQUENCE [LARGE SCALE GENOMIC DNA]</scope>
    <source>
        <strain evidence="2 3">CIRM-BRFM 2984</strain>
    </source>
</reference>
<feature type="compositionally biased region" description="Low complexity" evidence="1">
    <location>
        <begin position="537"/>
        <end position="553"/>
    </location>
</feature>
<keyword evidence="3" id="KW-1185">Reference proteome</keyword>
<evidence type="ECO:0000256" key="1">
    <source>
        <dbReference type="SAM" id="MobiDB-lite"/>
    </source>
</evidence>
<feature type="region of interest" description="Disordered" evidence="1">
    <location>
        <begin position="537"/>
        <end position="561"/>
    </location>
</feature>
<dbReference type="EMBL" id="JAWWNJ010000121">
    <property type="protein sequence ID" value="KAK6988727.1"/>
    <property type="molecule type" value="Genomic_DNA"/>
</dbReference>
<feature type="region of interest" description="Disordered" evidence="1">
    <location>
        <begin position="346"/>
        <end position="395"/>
    </location>
</feature>
<dbReference type="AlphaFoldDB" id="A0AAV9ZQP3"/>
<dbReference type="Proteomes" id="UP001362999">
    <property type="component" value="Unassembled WGS sequence"/>
</dbReference>
<proteinExistence type="predicted"/>
<feature type="region of interest" description="Disordered" evidence="1">
    <location>
        <begin position="228"/>
        <end position="254"/>
    </location>
</feature>
<gene>
    <name evidence="2" type="ORF">R3P38DRAFT_3443737</name>
</gene>
<feature type="region of interest" description="Disordered" evidence="1">
    <location>
        <begin position="296"/>
        <end position="332"/>
    </location>
</feature>
<feature type="compositionally biased region" description="Low complexity" evidence="1">
    <location>
        <begin position="228"/>
        <end position="238"/>
    </location>
</feature>
<feature type="compositionally biased region" description="Gly residues" evidence="1">
    <location>
        <begin position="355"/>
        <end position="365"/>
    </location>
</feature>
<name>A0AAV9ZQP3_9AGAR</name>
<accession>A0AAV9ZQP3</accession>
<feature type="region of interest" description="Disordered" evidence="1">
    <location>
        <begin position="413"/>
        <end position="477"/>
    </location>
</feature>
<evidence type="ECO:0000313" key="2">
    <source>
        <dbReference type="EMBL" id="KAK6988727.1"/>
    </source>
</evidence>
<feature type="region of interest" description="Disordered" evidence="1">
    <location>
        <begin position="1"/>
        <end position="69"/>
    </location>
</feature>
<protein>
    <submittedName>
        <fullName evidence="2">Uncharacterized protein</fullName>
    </submittedName>
</protein>
<evidence type="ECO:0000313" key="3">
    <source>
        <dbReference type="Proteomes" id="UP001362999"/>
    </source>
</evidence>
<feature type="compositionally biased region" description="Polar residues" evidence="1">
    <location>
        <begin position="384"/>
        <end position="395"/>
    </location>
</feature>
<feature type="compositionally biased region" description="Low complexity" evidence="1">
    <location>
        <begin position="15"/>
        <end position="37"/>
    </location>
</feature>
<feature type="compositionally biased region" description="Pro residues" evidence="1">
    <location>
        <begin position="239"/>
        <end position="250"/>
    </location>
</feature>